<dbReference type="AlphaFoldDB" id="A0A2H0XE78"/>
<proteinExistence type="predicted"/>
<protein>
    <recommendedName>
        <fullName evidence="1">TraC-like domain-containing protein</fullName>
    </recommendedName>
</protein>
<accession>A0A2H0XE78</accession>
<feature type="domain" description="TraC-like" evidence="1">
    <location>
        <begin position="26"/>
        <end position="200"/>
    </location>
</feature>
<evidence type="ECO:0000313" key="2">
    <source>
        <dbReference type="EMBL" id="PIS23223.1"/>
    </source>
</evidence>
<organism evidence="2 3">
    <name type="scientific">candidate division WWE3 bacterium CG08_land_8_20_14_0_20_40_13</name>
    <dbReference type="NCBI Taxonomy" id="1975084"/>
    <lineage>
        <taxon>Bacteria</taxon>
        <taxon>Katanobacteria</taxon>
    </lineage>
</organism>
<evidence type="ECO:0000313" key="3">
    <source>
        <dbReference type="Proteomes" id="UP000230340"/>
    </source>
</evidence>
<evidence type="ECO:0000259" key="1">
    <source>
        <dbReference type="Pfam" id="PF26593"/>
    </source>
</evidence>
<dbReference type="Pfam" id="PF26593">
    <property type="entry name" value="TraC-like"/>
    <property type="match status" value="1"/>
</dbReference>
<dbReference type="EMBL" id="PEYT01000008">
    <property type="protein sequence ID" value="PIS23223.1"/>
    <property type="molecule type" value="Genomic_DNA"/>
</dbReference>
<reference evidence="3" key="1">
    <citation type="submission" date="2017-09" db="EMBL/GenBank/DDBJ databases">
        <title>Depth-based differentiation of microbial function through sediment-hosted aquifers and enrichment of novel symbionts in the deep terrestrial subsurface.</title>
        <authorList>
            <person name="Probst A.J."/>
            <person name="Ladd B."/>
            <person name="Jarett J.K."/>
            <person name="Geller-Mcgrath D.E."/>
            <person name="Sieber C.M.K."/>
            <person name="Emerson J.B."/>
            <person name="Anantharaman K."/>
            <person name="Thomas B.C."/>
            <person name="Malmstrom R."/>
            <person name="Stieglmeier M."/>
            <person name="Klingl A."/>
            <person name="Woyke T."/>
            <person name="Ryan C.M."/>
            <person name="Banfield J.F."/>
        </authorList>
    </citation>
    <scope>NUCLEOTIDE SEQUENCE [LARGE SCALE GENOMIC DNA]</scope>
</reference>
<sequence length="233" mass="27013">MNQRIIASTQDHLDVEAVKNDLVILKNGGACCILETSSVNFDLLSEREQDATIAAYSALLNSLSFYLQIIIRSKRMDITTYVSNVKKEEDIQKDPKLKQELGRYRKFIEELVTKNEILDKKFYVVIPYNLASLKPSTDPLFWLKSLLGIGTQKKQRVDIDYIEKKARIVLDPKKDHLIKEFSRINIKARQLKSEEIIELFYDIYNPESARMQKMRGSPDEYTAPIVEPKVIIR</sequence>
<dbReference type="Proteomes" id="UP000230340">
    <property type="component" value="Unassembled WGS sequence"/>
</dbReference>
<name>A0A2H0XE78_UNCKA</name>
<comment type="caution">
    <text evidence="2">The sequence shown here is derived from an EMBL/GenBank/DDBJ whole genome shotgun (WGS) entry which is preliminary data.</text>
</comment>
<gene>
    <name evidence="2" type="ORF">COT49_01190</name>
</gene>
<dbReference type="InterPro" id="IPR058596">
    <property type="entry name" value="TraC-like_dom"/>
</dbReference>